<dbReference type="Gene3D" id="3.30.1490.300">
    <property type="match status" value="1"/>
</dbReference>
<accession>A0A5C6FJ29</accession>
<dbReference type="InterPro" id="IPR005883">
    <property type="entry name" value="PilM"/>
</dbReference>
<dbReference type="PANTHER" id="PTHR32432:SF3">
    <property type="entry name" value="ETHANOLAMINE UTILIZATION PROTEIN EUTJ"/>
    <property type="match status" value="1"/>
</dbReference>
<dbReference type="Pfam" id="PF12773">
    <property type="entry name" value="DZR"/>
    <property type="match status" value="1"/>
</dbReference>
<name>A0A5C6FJ29_9PLAN</name>
<evidence type="ECO:0000313" key="3">
    <source>
        <dbReference type="Proteomes" id="UP000316476"/>
    </source>
</evidence>
<dbReference type="PANTHER" id="PTHR32432">
    <property type="entry name" value="CELL DIVISION PROTEIN FTSA-RELATED"/>
    <property type="match status" value="1"/>
</dbReference>
<reference evidence="2 3" key="1">
    <citation type="submission" date="2019-02" db="EMBL/GenBank/DDBJ databases">
        <title>Deep-cultivation of Planctomycetes and their phenomic and genomic characterization uncovers novel biology.</title>
        <authorList>
            <person name="Wiegand S."/>
            <person name="Jogler M."/>
            <person name="Boedeker C."/>
            <person name="Pinto D."/>
            <person name="Vollmers J."/>
            <person name="Rivas-Marin E."/>
            <person name="Kohn T."/>
            <person name="Peeters S.H."/>
            <person name="Heuer A."/>
            <person name="Rast P."/>
            <person name="Oberbeckmann S."/>
            <person name="Bunk B."/>
            <person name="Jeske O."/>
            <person name="Meyerdierks A."/>
            <person name="Storesund J.E."/>
            <person name="Kallscheuer N."/>
            <person name="Luecker S."/>
            <person name="Lage O.M."/>
            <person name="Pohl T."/>
            <person name="Merkel B.J."/>
            <person name="Hornburger P."/>
            <person name="Mueller R.-W."/>
            <person name="Bruemmer F."/>
            <person name="Labrenz M."/>
            <person name="Spormann A.M."/>
            <person name="Op Den Camp H."/>
            <person name="Overmann J."/>
            <person name="Amann R."/>
            <person name="Jetten M.S.M."/>
            <person name="Mascher T."/>
            <person name="Medema M.H."/>
            <person name="Devos D.P."/>
            <person name="Kaster A.-K."/>
            <person name="Ovreas L."/>
            <person name="Rohde M."/>
            <person name="Galperin M.Y."/>
            <person name="Jogler C."/>
        </authorList>
    </citation>
    <scope>NUCLEOTIDE SEQUENCE [LARGE SCALE GENOMIC DNA]</scope>
    <source>
        <strain evidence="2 3">V7</strain>
    </source>
</reference>
<dbReference type="Gene3D" id="3.30.420.40">
    <property type="match status" value="2"/>
</dbReference>
<dbReference type="SUPFAM" id="SSF53067">
    <property type="entry name" value="Actin-like ATPase domain"/>
    <property type="match status" value="1"/>
</dbReference>
<dbReference type="Proteomes" id="UP000316476">
    <property type="component" value="Unassembled WGS sequence"/>
</dbReference>
<proteinExistence type="predicted"/>
<dbReference type="AlphaFoldDB" id="A0A5C6FJ29"/>
<feature type="domain" description="DZANK-type" evidence="1">
    <location>
        <begin position="15"/>
        <end position="58"/>
    </location>
</feature>
<evidence type="ECO:0000313" key="2">
    <source>
        <dbReference type="EMBL" id="TWU60945.1"/>
    </source>
</evidence>
<organism evidence="2 3">
    <name type="scientific">Crateriforma conspicua</name>
    <dbReference type="NCBI Taxonomy" id="2527996"/>
    <lineage>
        <taxon>Bacteria</taxon>
        <taxon>Pseudomonadati</taxon>
        <taxon>Planctomycetota</taxon>
        <taxon>Planctomycetia</taxon>
        <taxon>Planctomycetales</taxon>
        <taxon>Planctomycetaceae</taxon>
        <taxon>Crateriforma</taxon>
    </lineage>
</organism>
<dbReference type="OrthoDB" id="262533at2"/>
<dbReference type="EMBL" id="SJPZ01000003">
    <property type="protein sequence ID" value="TWU60945.1"/>
    <property type="molecule type" value="Genomic_DNA"/>
</dbReference>
<gene>
    <name evidence="2" type="ORF">V7x_52560</name>
</gene>
<protein>
    <submittedName>
        <fullName evidence="2">Competence protein A</fullName>
    </submittedName>
</protein>
<dbReference type="Pfam" id="PF11104">
    <property type="entry name" value="PilM_2"/>
    <property type="match status" value="1"/>
</dbReference>
<sequence>MNPPASAAGSTGIACVACQHSNDPSAKFCAGCGHSLYESCIQCGKPVLLDQKFCGSCGADLNAAVQKHRAQLESWMAMAIDKTKQNDFKESLALLNRVANQTDVRYRDLADHAKKAIEKVEGISNTLQSDTQQRLQMAQQAFESRDYPQVVESLNKVSESLLTEEAQRILRVSRHHIEQVSTLRGELSERIEHKDWATAGHLLEQLLELVPGDPKYTKLAQQAAGKLIKSAGRRAARHDYSGALGKLDAVPEFCRNDEHAAELNRIRNIHWLASQFEPEPYATATLGRIAVRYSKDSPHDGRATQLVNDLAARLKKAPQDQRRASPSYLASPAAWVGGDVALFALPKSIDTQAVPDFRRRPGRFAVATGLALQGLGLARIDRALGMKKRLLGGLGGRGRTTCWGIDIGTSTIHAVLLRKEKSDERPVVVQTYFAELESPVCRVGNDQREPVIIKAAIEKMLETIDVGDTDVFSSFSSSQVVSRFLTLPPVKDKMVANLIEQETRQQIPIPIEDLDVVTYVGKLGDDESKGRPALIAAAKKHLVQIRMDLLKDSGLNVVGLQNESVALVNFAAFEFQDVFEEEIEPAGGVTKVPSIALVDAGASSTRLAFVSAEHCWYWTIDSGSEELTSVLARISQKTKEEAEKLKCNPAALPKPADMYDPVEQKLAALRGRLERIAGEGLGEHEHFQVQQTWCFGGACLAHAWIRRVMLAATS</sequence>
<dbReference type="InterPro" id="IPR025874">
    <property type="entry name" value="DZR"/>
</dbReference>
<dbReference type="InterPro" id="IPR050696">
    <property type="entry name" value="FtsA/MreB"/>
</dbReference>
<evidence type="ECO:0000259" key="1">
    <source>
        <dbReference type="Pfam" id="PF12773"/>
    </source>
</evidence>
<dbReference type="RefSeq" id="WP_146416297.1">
    <property type="nucleotide sequence ID" value="NZ_SJPZ01000003.1"/>
</dbReference>
<dbReference type="InterPro" id="IPR043129">
    <property type="entry name" value="ATPase_NBD"/>
</dbReference>
<comment type="caution">
    <text evidence="2">The sequence shown here is derived from an EMBL/GenBank/DDBJ whole genome shotgun (WGS) entry which is preliminary data.</text>
</comment>